<keyword evidence="7" id="KW-1185">Reference proteome</keyword>
<dbReference type="GO" id="GO:0006310">
    <property type="term" value="P:DNA recombination"/>
    <property type="evidence" value="ECO:0007669"/>
    <property type="project" value="UniProtKB-KW"/>
</dbReference>
<dbReference type="SUPFAM" id="SSF56349">
    <property type="entry name" value="DNA breaking-rejoining enzymes"/>
    <property type="match status" value="1"/>
</dbReference>
<dbReference type="CDD" id="cd00397">
    <property type="entry name" value="DNA_BRE_C"/>
    <property type="match status" value="1"/>
</dbReference>
<organism evidence="6 7">
    <name type="scientific">Salibacterium salarium</name>
    <dbReference type="NCBI Taxonomy" id="284579"/>
    <lineage>
        <taxon>Bacteria</taxon>
        <taxon>Bacillati</taxon>
        <taxon>Bacillota</taxon>
        <taxon>Bacilli</taxon>
        <taxon>Bacillales</taxon>
        <taxon>Bacillaceae</taxon>
    </lineage>
</organism>
<dbReference type="GO" id="GO:0015074">
    <property type="term" value="P:DNA integration"/>
    <property type="evidence" value="ECO:0007669"/>
    <property type="project" value="InterPro"/>
</dbReference>
<evidence type="ECO:0000256" key="1">
    <source>
        <dbReference type="ARBA" id="ARBA00023125"/>
    </source>
</evidence>
<dbReference type="GO" id="GO:0003677">
    <property type="term" value="F:DNA binding"/>
    <property type="evidence" value="ECO:0007669"/>
    <property type="project" value="UniProtKB-UniRule"/>
</dbReference>
<dbReference type="RefSeq" id="WP_125556003.1">
    <property type="nucleotide sequence ID" value="NZ_RBVX01000009.1"/>
</dbReference>
<gene>
    <name evidence="6" type="ORF">D7Z54_11500</name>
</gene>
<dbReference type="OrthoDB" id="2349923at2"/>
<dbReference type="InterPro" id="IPR050090">
    <property type="entry name" value="Tyrosine_recombinase_XerCD"/>
</dbReference>
<accession>A0A428N458</accession>
<dbReference type="PROSITE" id="PS51900">
    <property type="entry name" value="CB"/>
    <property type="match status" value="1"/>
</dbReference>
<dbReference type="InterPro" id="IPR002104">
    <property type="entry name" value="Integrase_catalytic"/>
</dbReference>
<dbReference type="PROSITE" id="PS51898">
    <property type="entry name" value="TYR_RECOMBINASE"/>
    <property type="match status" value="1"/>
</dbReference>
<dbReference type="Gene3D" id="1.10.150.130">
    <property type="match status" value="1"/>
</dbReference>
<dbReference type="InterPro" id="IPR044068">
    <property type="entry name" value="CB"/>
</dbReference>
<evidence type="ECO:0000313" key="6">
    <source>
        <dbReference type="EMBL" id="RSL33245.1"/>
    </source>
</evidence>
<evidence type="ECO:0000256" key="2">
    <source>
        <dbReference type="ARBA" id="ARBA00023172"/>
    </source>
</evidence>
<dbReference type="PANTHER" id="PTHR30349">
    <property type="entry name" value="PHAGE INTEGRASE-RELATED"/>
    <property type="match status" value="1"/>
</dbReference>
<proteinExistence type="predicted"/>
<protein>
    <submittedName>
        <fullName evidence="6">Site-specific integrase</fullName>
    </submittedName>
</protein>
<evidence type="ECO:0000256" key="3">
    <source>
        <dbReference type="PROSITE-ProRule" id="PRU01248"/>
    </source>
</evidence>
<evidence type="ECO:0000259" key="5">
    <source>
        <dbReference type="PROSITE" id="PS51900"/>
    </source>
</evidence>
<feature type="domain" description="Core-binding (CB)" evidence="5">
    <location>
        <begin position="6"/>
        <end position="96"/>
    </location>
</feature>
<keyword evidence="1 3" id="KW-0238">DNA-binding</keyword>
<dbReference type="PANTHER" id="PTHR30349:SF86">
    <property type="entry name" value="INTEGRASE_RECOMBINASE AQ_AA09-RELATED"/>
    <property type="match status" value="1"/>
</dbReference>
<dbReference type="InterPro" id="IPR013762">
    <property type="entry name" value="Integrase-like_cat_sf"/>
</dbReference>
<feature type="domain" description="Tyr recombinase" evidence="4">
    <location>
        <begin position="120"/>
        <end position="325"/>
    </location>
</feature>
<sequence>MGEQGFELPKDAEKFLESLTSKGRKESTILRYRYDLADFYRYIETVIGEHAVPRATAITPHTIEGYFFLLESSRHYQIRTLKRIQTVLKQYAAFLRSVGKINSDPMASLSLEDSIWNELTKEEVLTHKEEKKLLEGLQSDAGLSEKQRTARPMLAPRNLVIIRWFLYYGLRLHELSSLRLENINQGQGILFIPEKTGNPRQISLSKKDKTLLFHYLQVIPAEVRPFLEHHPVFVAFDFQRQTYRWSYEMDTPKNLTEIAIQKMIREERKRVGVDRSISARHFRNTFIVRSLENGYTTEQLKEILGLNTILTLNKYIDYVNTMKAE</sequence>
<evidence type="ECO:0000313" key="7">
    <source>
        <dbReference type="Proteomes" id="UP000275076"/>
    </source>
</evidence>
<name>A0A428N458_9BACI</name>
<dbReference type="InterPro" id="IPR011010">
    <property type="entry name" value="DNA_brk_join_enz"/>
</dbReference>
<reference evidence="6 7" key="1">
    <citation type="submission" date="2018-10" db="EMBL/GenBank/DDBJ databases">
        <title>Draft genome sequence of Bacillus salarius IM0101, isolated from a hypersaline soil in Inner Mongolia, China.</title>
        <authorList>
            <person name="Yamprayoonswat W."/>
            <person name="Boonvisut S."/>
            <person name="Jumpathong W."/>
            <person name="Sittihan S."/>
            <person name="Ruangsuj P."/>
            <person name="Wanthongcharoen S."/>
            <person name="Thongpramul N."/>
            <person name="Pimmason S."/>
            <person name="Yu B."/>
            <person name="Yasawong M."/>
        </authorList>
    </citation>
    <scope>NUCLEOTIDE SEQUENCE [LARGE SCALE GENOMIC DNA]</scope>
    <source>
        <strain evidence="6 7">IM0101</strain>
    </source>
</reference>
<dbReference type="EMBL" id="RBVX01000009">
    <property type="protein sequence ID" value="RSL33245.1"/>
    <property type="molecule type" value="Genomic_DNA"/>
</dbReference>
<keyword evidence="2" id="KW-0233">DNA recombination</keyword>
<dbReference type="Pfam" id="PF00589">
    <property type="entry name" value="Phage_integrase"/>
    <property type="match status" value="1"/>
</dbReference>
<dbReference type="AlphaFoldDB" id="A0A428N458"/>
<dbReference type="Gene3D" id="1.10.443.10">
    <property type="entry name" value="Intergrase catalytic core"/>
    <property type="match status" value="1"/>
</dbReference>
<dbReference type="InterPro" id="IPR010998">
    <property type="entry name" value="Integrase_recombinase_N"/>
</dbReference>
<comment type="caution">
    <text evidence="6">The sequence shown here is derived from an EMBL/GenBank/DDBJ whole genome shotgun (WGS) entry which is preliminary data.</text>
</comment>
<dbReference type="Proteomes" id="UP000275076">
    <property type="component" value="Unassembled WGS sequence"/>
</dbReference>
<evidence type="ECO:0000259" key="4">
    <source>
        <dbReference type="PROSITE" id="PS51898"/>
    </source>
</evidence>